<keyword evidence="5 9" id="KW-0064">Aspartyl protease</keyword>
<evidence type="ECO:0000256" key="10">
    <source>
        <dbReference type="RuleBase" id="RU000594"/>
    </source>
</evidence>
<comment type="caution">
    <text evidence="12">The sequence shown here is derived from an EMBL/GenBank/DDBJ whole genome shotgun (WGS) entry which is preliminary data.</text>
</comment>
<keyword evidence="13" id="KW-1185">Reference proteome</keyword>
<comment type="catalytic activity">
    <reaction evidence="9 10">
        <text>Release of signal peptides from bacterial membrane prolipoproteins. Hydrolyzes -Xaa-Yaa-Zaa-|-(S,diacylglyceryl)Cys-, in which Xaa is hydrophobic (preferably Leu), and Yaa (Ala or Ser) and Zaa (Gly or Ala) have small, neutral side chains.</text>
        <dbReference type="EC" id="3.4.23.36"/>
    </reaction>
</comment>
<organism evidence="12 13">
    <name type="scientific">Methyloligella solikamskensis</name>
    <dbReference type="NCBI Taxonomy" id="1177756"/>
    <lineage>
        <taxon>Bacteria</taxon>
        <taxon>Pseudomonadati</taxon>
        <taxon>Pseudomonadota</taxon>
        <taxon>Alphaproteobacteria</taxon>
        <taxon>Hyphomicrobiales</taxon>
        <taxon>Hyphomicrobiaceae</taxon>
        <taxon>Methyloligella</taxon>
    </lineage>
</organism>
<evidence type="ECO:0000256" key="1">
    <source>
        <dbReference type="ARBA" id="ARBA00006139"/>
    </source>
</evidence>
<name>A0ABW3JCZ3_9HYPH</name>
<keyword evidence="2 9" id="KW-1003">Cell membrane</keyword>
<evidence type="ECO:0000256" key="9">
    <source>
        <dbReference type="HAMAP-Rule" id="MF_00161"/>
    </source>
</evidence>
<gene>
    <name evidence="9 12" type="primary">lspA</name>
    <name evidence="12" type="ORF">ACFQ2F_14690</name>
</gene>
<keyword evidence="4 9" id="KW-0812">Transmembrane</keyword>
<dbReference type="EMBL" id="JBHTJO010000002">
    <property type="protein sequence ID" value="MFD0988343.1"/>
    <property type="molecule type" value="Genomic_DNA"/>
</dbReference>
<dbReference type="PRINTS" id="PR00781">
    <property type="entry name" value="LIPOSIGPTASE"/>
</dbReference>
<protein>
    <recommendedName>
        <fullName evidence="9">Lipoprotein signal peptidase</fullName>
        <ecNumber evidence="9">3.4.23.36</ecNumber>
    </recommendedName>
    <alternativeName>
        <fullName evidence="9">Prolipoprotein signal peptidase</fullName>
    </alternativeName>
    <alternativeName>
        <fullName evidence="9">Signal peptidase II</fullName>
        <shortName evidence="9">SPase II</shortName>
    </alternativeName>
</protein>
<dbReference type="PANTHER" id="PTHR33695">
    <property type="entry name" value="LIPOPROTEIN SIGNAL PEPTIDASE"/>
    <property type="match status" value="1"/>
</dbReference>
<feature type="transmembrane region" description="Helical" evidence="9">
    <location>
        <begin position="20"/>
        <end position="36"/>
    </location>
</feature>
<keyword evidence="6 9" id="KW-0378">Hydrolase</keyword>
<comment type="pathway">
    <text evidence="9">Protein modification; lipoprotein biosynthesis (signal peptide cleavage).</text>
</comment>
<accession>A0ABW3JCZ3</accession>
<evidence type="ECO:0000256" key="5">
    <source>
        <dbReference type="ARBA" id="ARBA00022750"/>
    </source>
</evidence>
<reference evidence="13" key="1">
    <citation type="journal article" date="2019" name="Int. J. Syst. Evol. Microbiol.">
        <title>The Global Catalogue of Microorganisms (GCM) 10K type strain sequencing project: providing services to taxonomists for standard genome sequencing and annotation.</title>
        <authorList>
            <consortium name="The Broad Institute Genomics Platform"/>
            <consortium name="The Broad Institute Genome Sequencing Center for Infectious Disease"/>
            <person name="Wu L."/>
            <person name="Ma J."/>
        </authorList>
    </citation>
    <scope>NUCLEOTIDE SEQUENCE [LARGE SCALE GENOMIC DNA]</scope>
    <source>
        <strain evidence="13">CCUG 61697</strain>
    </source>
</reference>
<dbReference type="Pfam" id="PF01252">
    <property type="entry name" value="Peptidase_A8"/>
    <property type="match status" value="1"/>
</dbReference>
<keyword evidence="8 9" id="KW-0472">Membrane</keyword>
<keyword evidence="3 9" id="KW-0645">Protease</keyword>
<evidence type="ECO:0000256" key="7">
    <source>
        <dbReference type="ARBA" id="ARBA00022989"/>
    </source>
</evidence>
<comment type="subcellular location">
    <subcellularLocation>
        <location evidence="9">Cell membrane</location>
        <topology evidence="9">Multi-pass membrane protein</topology>
    </subcellularLocation>
</comment>
<evidence type="ECO:0000256" key="3">
    <source>
        <dbReference type="ARBA" id="ARBA00022670"/>
    </source>
</evidence>
<dbReference type="EC" id="3.4.23.36" evidence="9"/>
<evidence type="ECO:0000313" key="12">
    <source>
        <dbReference type="EMBL" id="MFD0988343.1"/>
    </source>
</evidence>
<dbReference type="PROSITE" id="PS00855">
    <property type="entry name" value="SPASE_II"/>
    <property type="match status" value="1"/>
</dbReference>
<feature type="active site" evidence="9">
    <location>
        <position position="154"/>
    </location>
</feature>
<evidence type="ECO:0000256" key="11">
    <source>
        <dbReference type="RuleBase" id="RU004181"/>
    </source>
</evidence>
<evidence type="ECO:0000256" key="4">
    <source>
        <dbReference type="ARBA" id="ARBA00022692"/>
    </source>
</evidence>
<dbReference type="Proteomes" id="UP001597102">
    <property type="component" value="Unassembled WGS sequence"/>
</dbReference>
<dbReference type="GO" id="GO:0004190">
    <property type="term" value="F:aspartic-type endopeptidase activity"/>
    <property type="evidence" value="ECO:0007669"/>
    <property type="project" value="UniProtKB-EC"/>
</dbReference>
<dbReference type="NCBIfam" id="TIGR00077">
    <property type="entry name" value="lspA"/>
    <property type="match status" value="1"/>
</dbReference>
<sequence>MAMEQEDMEGRAPAVPMQWAHFKLGMIVAVIALVLDQANKLWLIFSYDIAEKAPVSLAPFFDLVMVWNRGISYGLLQQESDFGRWALIVFAFGVSIGLALWLFRLETRLAAISVGLIIGGAIGNAIDRIAYGAVADFYSMQIFGFDWYVFNLADCWVVVGVVGLLYDSLFGHHKKVSNRSKM</sequence>
<dbReference type="HAMAP" id="MF_00161">
    <property type="entry name" value="LspA"/>
    <property type="match status" value="1"/>
</dbReference>
<comment type="similarity">
    <text evidence="1 9 11">Belongs to the peptidase A8 family.</text>
</comment>
<feature type="transmembrane region" description="Helical" evidence="9">
    <location>
        <begin position="147"/>
        <end position="166"/>
    </location>
</feature>
<evidence type="ECO:0000256" key="2">
    <source>
        <dbReference type="ARBA" id="ARBA00022475"/>
    </source>
</evidence>
<feature type="transmembrane region" description="Helical" evidence="9">
    <location>
        <begin position="82"/>
        <end position="102"/>
    </location>
</feature>
<feature type="transmembrane region" description="Helical" evidence="9">
    <location>
        <begin position="109"/>
        <end position="127"/>
    </location>
</feature>
<dbReference type="PANTHER" id="PTHR33695:SF1">
    <property type="entry name" value="LIPOPROTEIN SIGNAL PEPTIDASE"/>
    <property type="match status" value="1"/>
</dbReference>
<proteinExistence type="inferred from homology"/>
<evidence type="ECO:0000256" key="6">
    <source>
        <dbReference type="ARBA" id="ARBA00022801"/>
    </source>
</evidence>
<keyword evidence="7 9" id="KW-1133">Transmembrane helix</keyword>
<dbReference type="RefSeq" id="WP_379091335.1">
    <property type="nucleotide sequence ID" value="NZ_JBHTJO010000002.1"/>
</dbReference>
<dbReference type="InterPro" id="IPR001872">
    <property type="entry name" value="Peptidase_A8"/>
</dbReference>
<comment type="function">
    <text evidence="9 10">This protein specifically catalyzes the removal of signal peptides from prolipoproteins.</text>
</comment>
<evidence type="ECO:0000313" key="13">
    <source>
        <dbReference type="Proteomes" id="UP001597102"/>
    </source>
</evidence>
<feature type="active site" evidence="9">
    <location>
        <position position="136"/>
    </location>
</feature>
<evidence type="ECO:0000256" key="8">
    <source>
        <dbReference type="ARBA" id="ARBA00023136"/>
    </source>
</evidence>